<gene>
    <name evidence="2" type="ORF">INF20_01615</name>
</gene>
<keyword evidence="3" id="KW-1185">Reference proteome</keyword>
<dbReference type="Pfam" id="PF10105">
    <property type="entry name" value="DUF2344"/>
    <property type="match status" value="1"/>
</dbReference>
<dbReference type="RefSeq" id="WP_226384645.1">
    <property type="nucleotide sequence ID" value="NZ_JADCKA010000002.1"/>
</dbReference>
<dbReference type="Proteomes" id="UP001516588">
    <property type="component" value="Unassembled WGS sequence"/>
</dbReference>
<reference evidence="2 3" key="1">
    <citation type="submission" date="2020-10" db="EMBL/GenBank/DDBJ databases">
        <title>ChiBAC.</title>
        <authorList>
            <person name="Zenner C."/>
            <person name="Hitch T.C.A."/>
            <person name="Clavel T."/>
        </authorList>
    </citation>
    <scope>NUCLEOTIDE SEQUENCE [LARGE SCALE GENOMIC DNA]</scope>
    <source>
        <strain evidence="2 3">DSM 108706</strain>
    </source>
</reference>
<dbReference type="EMBL" id="JADCKA010000002">
    <property type="protein sequence ID" value="MBE5034974.1"/>
    <property type="molecule type" value="Genomic_DNA"/>
</dbReference>
<evidence type="ECO:0000313" key="3">
    <source>
        <dbReference type="Proteomes" id="UP001516588"/>
    </source>
</evidence>
<name>A0ABR9QVS5_9FIRM</name>
<evidence type="ECO:0000259" key="1">
    <source>
        <dbReference type="Pfam" id="PF10105"/>
    </source>
</evidence>
<dbReference type="InterPro" id="IPR018768">
    <property type="entry name" value="DUF2344"/>
</dbReference>
<evidence type="ECO:0000313" key="2">
    <source>
        <dbReference type="EMBL" id="MBE5034974.1"/>
    </source>
</evidence>
<protein>
    <submittedName>
        <fullName evidence="2">DUF2344 domain-containing protein</fullName>
    </submittedName>
</protein>
<accession>A0ABR9QVS5</accession>
<dbReference type="NCBIfam" id="TIGR03936">
    <property type="entry name" value="sam_1_link_chp"/>
    <property type="match status" value="1"/>
</dbReference>
<sequence length="217" mass="24787">MKYLIKFSKDGMMKYISHLDMIRLFNRAFKRAGIELEHSQGFNPHPKLVFAQPLSLGYTSDCELAQIDTVEAFKEDMLAHMINDQMPNGISILSCKKQEKETKSIAAGITEAAYIIKLPEKYHISNEVIRDFISQEEIIAYKKQKRKKELKAVNIKPMIREIGISNDMVDNNIIMNIKIDCGSSSNLNPDVLLKALEAFADVDIKPEDIEIKRILLQ</sequence>
<comment type="caution">
    <text evidence="2">The sequence shown here is derived from an EMBL/GenBank/DDBJ whole genome shotgun (WGS) entry which is preliminary data.</text>
</comment>
<organism evidence="2 3">
    <name type="scientific">Gallibacter intestinalis</name>
    <dbReference type="NCBI Taxonomy" id="2779356"/>
    <lineage>
        <taxon>Bacteria</taxon>
        <taxon>Bacillati</taxon>
        <taxon>Bacillota</taxon>
        <taxon>Clostridia</taxon>
        <taxon>Eubacteriales</taxon>
        <taxon>Eubacteriaceae</taxon>
        <taxon>Gallibacter</taxon>
    </lineage>
</organism>
<proteinExistence type="predicted"/>
<feature type="domain" description="DUF2344" evidence="1">
    <location>
        <begin position="2"/>
        <end position="189"/>
    </location>
</feature>